<feature type="domain" description="DUF4378" evidence="2">
    <location>
        <begin position="696"/>
        <end position="837"/>
    </location>
</feature>
<dbReference type="InterPro" id="IPR025486">
    <property type="entry name" value="DUF4378"/>
</dbReference>
<protein>
    <recommendedName>
        <fullName evidence="6">DUF3741 domain-containing protein</fullName>
    </recommendedName>
</protein>
<name>A0A218VV52_PUNGR</name>
<dbReference type="PANTHER" id="PTHR21726">
    <property type="entry name" value="PHOSPHATIDYLINOSITOL N-ACETYLGLUCOSAMINYLTRANSFERASE SUBUNIT P DOWN SYNDROME CRITICAL REGION PROTEIN 5 -RELATED"/>
    <property type="match status" value="1"/>
</dbReference>
<evidence type="ECO:0000313" key="4">
    <source>
        <dbReference type="EMBL" id="OWM64427.1"/>
    </source>
</evidence>
<organism evidence="4 5">
    <name type="scientific">Punica granatum</name>
    <name type="common">Pomegranate</name>
    <dbReference type="NCBI Taxonomy" id="22663"/>
    <lineage>
        <taxon>Eukaryota</taxon>
        <taxon>Viridiplantae</taxon>
        <taxon>Streptophyta</taxon>
        <taxon>Embryophyta</taxon>
        <taxon>Tracheophyta</taxon>
        <taxon>Spermatophyta</taxon>
        <taxon>Magnoliopsida</taxon>
        <taxon>eudicotyledons</taxon>
        <taxon>Gunneridae</taxon>
        <taxon>Pentapetalae</taxon>
        <taxon>rosids</taxon>
        <taxon>malvids</taxon>
        <taxon>Myrtales</taxon>
        <taxon>Lythraceae</taxon>
        <taxon>Punica</taxon>
    </lineage>
</organism>
<evidence type="ECO:0000256" key="1">
    <source>
        <dbReference type="SAM" id="MobiDB-lite"/>
    </source>
</evidence>
<dbReference type="EMBL" id="MTKT01005809">
    <property type="protein sequence ID" value="OWM64427.1"/>
    <property type="molecule type" value="Genomic_DNA"/>
</dbReference>
<feature type="compositionally biased region" description="Basic and acidic residues" evidence="1">
    <location>
        <begin position="424"/>
        <end position="433"/>
    </location>
</feature>
<evidence type="ECO:0008006" key="6">
    <source>
        <dbReference type="Google" id="ProtNLM"/>
    </source>
</evidence>
<dbReference type="InterPro" id="IPR032795">
    <property type="entry name" value="DUF3741-assoc"/>
</dbReference>
<dbReference type="Proteomes" id="UP000197138">
    <property type="component" value="Unassembled WGS sequence"/>
</dbReference>
<feature type="region of interest" description="Disordered" evidence="1">
    <location>
        <begin position="134"/>
        <end position="165"/>
    </location>
</feature>
<dbReference type="PANTHER" id="PTHR21726:SF61">
    <property type="entry name" value="DNAA INITIATOR-ASSOCIATING PROTEIN"/>
    <property type="match status" value="1"/>
</dbReference>
<proteinExistence type="predicted"/>
<evidence type="ECO:0000259" key="3">
    <source>
        <dbReference type="Pfam" id="PF14383"/>
    </source>
</evidence>
<accession>A0A218VV52</accession>
<gene>
    <name evidence="4" type="ORF">CDL15_Pgr020394</name>
</gene>
<dbReference type="Pfam" id="PF14309">
    <property type="entry name" value="DUF4378"/>
    <property type="match status" value="1"/>
</dbReference>
<feature type="domain" description="DUF3741" evidence="3">
    <location>
        <begin position="108"/>
        <end position="132"/>
    </location>
</feature>
<evidence type="ECO:0000259" key="2">
    <source>
        <dbReference type="Pfam" id="PF14309"/>
    </source>
</evidence>
<sequence length="852" mass="94973">MGLDEMNDSVCESETASCTAITEKRQEHRTGGCTGILFRLFDWNRRFAKKKLFSRKLLTPAAYQAKQAAKKFKGDEKMPMGKLQLIADENKGGFPKLKKNSKGTELVQKQEMRAPCLVARLMGLEFMPAVHRDKNKKPSLGVPRNDRRHESVVVDTSEEGEREGLHLEKGQLKHENRPQKLQKTGLSNRQALTRFAHEGMQFKGVLSRNRKHHHSKLAAPVKSPRVSSARNVSRVSRSRLIDAATKILEPGLVAKNKYRHSLGFPSDATCSAPDKVMLVGSQVCPADRANQSDYNTASAKLFAGHAACRNCGYLLENADLRPNVAARLSECAASTSDFVDAPNHSGVTQQRPSLGPGEQEKKVSCMASQQNSVSLAARLRNDTMEHRVLLQNGISVSQNTQEHRGQSDSNLHDKSPSTALKNGTMKERWLSSAEERMPTLAKVSNFHKKRIASAADYVDGTKGFVGINSRPTGQIDRMVSAVPETSNADAYVAKIGRANSSSQLRTPGQKRRFIEAQCLVENPSFVSSTSRTQRNLEGPLLTGKEKGLVVHCYNDALIERRSQNRAKSVPVNRKNVNCAISLASNSSSTHMGEFFRIPNAADSFSNCRCISSNLIDPSVPRVHQDFANKTYDHPRPFGSGKLNQREGLHRNTVTNLYARTTKDFCNFGVARASRYKLSHAQMVAKDVKLLFPDANSFNTCCEMDFGVIRPLLNKLERSASSSLSSITAFMGSDTENSRNQFREFLLNCLLECLDSRFFCHDKCSPWKKLPLSMDLETWIQDVEGEIRSWAGLSSMSIDEIIEWEMGNFSEKWTNFRNEALENGIAIDGYIFKSLMEELIEDLHGASKLKYSI</sequence>
<dbReference type="Pfam" id="PF14383">
    <property type="entry name" value="VARLMGL"/>
    <property type="match status" value="1"/>
</dbReference>
<feature type="compositionally biased region" description="Basic and acidic residues" evidence="1">
    <location>
        <begin position="401"/>
        <end position="415"/>
    </location>
</feature>
<comment type="caution">
    <text evidence="4">The sequence shown here is derived from an EMBL/GenBank/DDBJ whole genome shotgun (WGS) entry which is preliminary data.</text>
</comment>
<feature type="region of interest" description="Disordered" evidence="1">
    <location>
        <begin position="393"/>
        <end position="433"/>
    </location>
</feature>
<evidence type="ECO:0000313" key="5">
    <source>
        <dbReference type="Proteomes" id="UP000197138"/>
    </source>
</evidence>
<dbReference type="AlphaFoldDB" id="A0A218VV52"/>
<reference evidence="5" key="1">
    <citation type="journal article" date="2017" name="Plant J.">
        <title>The pomegranate (Punica granatum L.) genome and the genomics of punicalagin biosynthesis.</title>
        <authorList>
            <person name="Qin G."/>
            <person name="Xu C."/>
            <person name="Ming R."/>
            <person name="Tang H."/>
            <person name="Guyot R."/>
            <person name="Kramer E.M."/>
            <person name="Hu Y."/>
            <person name="Yi X."/>
            <person name="Qi Y."/>
            <person name="Xu X."/>
            <person name="Gao Z."/>
            <person name="Pan H."/>
            <person name="Jian J."/>
            <person name="Tian Y."/>
            <person name="Yue Z."/>
            <person name="Xu Y."/>
        </authorList>
    </citation>
    <scope>NUCLEOTIDE SEQUENCE [LARGE SCALE GENOMIC DNA]</scope>
    <source>
        <strain evidence="5">cv. Dabenzi</strain>
    </source>
</reference>